<organism evidence="8 9">
    <name type="scientific">Dacryopinax primogenitus (strain DJM 731)</name>
    <name type="common">Brown rot fungus</name>
    <dbReference type="NCBI Taxonomy" id="1858805"/>
    <lineage>
        <taxon>Eukaryota</taxon>
        <taxon>Fungi</taxon>
        <taxon>Dikarya</taxon>
        <taxon>Basidiomycota</taxon>
        <taxon>Agaricomycotina</taxon>
        <taxon>Dacrymycetes</taxon>
        <taxon>Dacrymycetales</taxon>
        <taxon>Dacrymycetaceae</taxon>
        <taxon>Dacryopinax</taxon>
    </lineage>
</organism>
<comment type="function">
    <text evidence="1">Alpha-L-fucosidase is responsible for hydrolyzing the alpha-1,6-linked fucose joined to the reducing-end N-acetylglucosamine of the carbohydrate moieties of glycoproteins.</text>
</comment>
<dbReference type="EMBL" id="JH795879">
    <property type="protein sequence ID" value="EJT97023.1"/>
    <property type="molecule type" value="Genomic_DNA"/>
</dbReference>
<reference evidence="8 9" key="1">
    <citation type="journal article" date="2012" name="Science">
        <title>The Paleozoic origin of enzymatic lignin decomposition reconstructed from 31 fungal genomes.</title>
        <authorList>
            <person name="Floudas D."/>
            <person name="Binder M."/>
            <person name="Riley R."/>
            <person name="Barry K."/>
            <person name="Blanchette R.A."/>
            <person name="Henrissat B."/>
            <person name="Martinez A.T."/>
            <person name="Otillar R."/>
            <person name="Spatafora J.W."/>
            <person name="Yadav J.S."/>
            <person name="Aerts A."/>
            <person name="Benoit I."/>
            <person name="Boyd A."/>
            <person name="Carlson A."/>
            <person name="Copeland A."/>
            <person name="Coutinho P.M."/>
            <person name="de Vries R.P."/>
            <person name="Ferreira P."/>
            <person name="Findley K."/>
            <person name="Foster B."/>
            <person name="Gaskell J."/>
            <person name="Glotzer D."/>
            <person name="Gorecki P."/>
            <person name="Heitman J."/>
            <person name="Hesse C."/>
            <person name="Hori C."/>
            <person name="Igarashi K."/>
            <person name="Jurgens J.A."/>
            <person name="Kallen N."/>
            <person name="Kersten P."/>
            <person name="Kohler A."/>
            <person name="Kuees U."/>
            <person name="Kumar T.K.A."/>
            <person name="Kuo A."/>
            <person name="LaButti K."/>
            <person name="Larrondo L.F."/>
            <person name="Lindquist E."/>
            <person name="Ling A."/>
            <person name="Lombard V."/>
            <person name="Lucas S."/>
            <person name="Lundell T."/>
            <person name="Martin R."/>
            <person name="McLaughlin D.J."/>
            <person name="Morgenstern I."/>
            <person name="Morin E."/>
            <person name="Murat C."/>
            <person name="Nagy L.G."/>
            <person name="Nolan M."/>
            <person name="Ohm R.A."/>
            <person name="Patyshakuliyeva A."/>
            <person name="Rokas A."/>
            <person name="Ruiz-Duenas F.J."/>
            <person name="Sabat G."/>
            <person name="Salamov A."/>
            <person name="Samejima M."/>
            <person name="Schmutz J."/>
            <person name="Slot J.C."/>
            <person name="St John F."/>
            <person name="Stenlid J."/>
            <person name="Sun H."/>
            <person name="Sun S."/>
            <person name="Syed K."/>
            <person name="Tsang A."/>
            <person name="Wiebenga A."/>
            <person name="Young D."/>
            <person name="Pisabarro A."/>
            <person name="Eastwood D.C."/>
            <person name="Martin F."/>
            <person name="Cullen D."/>
            <person name="Grigoriev I.V."/>
            <person name="Hibbett D.S."/>
        </authorList>
    </citation>
    <scope>NUCLEOTIDE SEQUENCE [LARGE SCALE GENOMIC DNA]</scope>
    <source>
        <strain evidence="8 9">DJM-731 SS1</strain>
    </source>
</reference>
<dbReference type="SMART" id="SM00812">
    <property type="entry name" value="Alpha_L_fucos"/>
    <property type="match status" value="1"/>
</dbReference>
<dbReference type="Pfam" id="PF01120">
    <property type="entry name" value="Alpha_L_fucos"/>
    <property type="match status" value="1"/>
</dbReference>
<dbReference type="InterPro" id="IPR057739">
    <property type="entry name" value="Glyco_hydro_29_N"/>
</dbReference>
<keyword evidence="6" id="KW-0326">Glycosidase</keyword>
<dbReference type="GO" id="GO:0006004">
    <property type="term" value="P:fucose metabolic process"/>
    <property type="evidence" value="ECO:0007669"/>
    <property type="project" value="InterPro"/>
</dbReference>
<gene>
    <name evidence="8" type="ORF">DACRYDRAFT_59816</name>
</gene>
<dbReference type="HOGENOM" id="CLU_002934_4_2_1"/>
<dbReference type="SUPFAM" id="SSF51445">
    <property type="entry name" value="(Trans)glycosidases"/>
    <property type="match status" value="1"/>
</dbReference>
<evidence type="ECO:0000256" key="2">
    <source>
        <dbReference type="ARBA" id="ARBA00007951"/>
    </source>
</evidence>
<dbReference type="PANTHER" id="PTHR10030">
    <property type="entry name" value="ALPHA-L-FUCOSIDASE"/>
    <property type="match status" value="1"/>
</dbReference>
<dbReference type="GeneID" id="63690650"/>
<comment type="similarity">
    <text evidence="2">Belongs to the glycosyl hydrolase 29 family.</text>
</comment>
<protein>
    <recommendedName>
        <fullName evidence="3">alpha-L-fucosidase</fullName>
        <ecNumber evidence="3">3.2.1.51</ecNumber>
    </recommendedName>
</protein>
<dbReference type="AlphaFoldDB" id="M5FPE9"/>
<dbReference type="InterPro" id="IPR017853">
    <property type="entry name" value="GH"/>
</dbReference>
<evidence type="ECO:0000256" key="6">
    <source>
        <dbReference type="ARBA" id="ARBA00023295"/>
    </source>
</evidence>
<dbReference type="EC" id="3.2.1.51" evidence="3"/>
<feature type="non-terminal residue" evidence="8">
    <location>
        <position position="1"/>
    </location>
</feature>
<dbReference type="OrthoDB" id="6039950at2759"/>
<keyword evidence="5 8" id="KW-0378">Hydrolase</keyword>
<proteinExistence type="inferred from homology"/>
<dbReference type="STRING" id="1858805.M5FPE9"/>
<keyword evidence="9" id="KW-1185">Reference proteome</keyword>
<dbReference type="OMA" id="LPEHKWE"/>
<accession>M5FPE9</accession>
<dbReference type="GO" id="GO:0016139">
    <property type="term" value="P:glycoside catabolic process"/>
    <property type="evidence" value="ECO:0007669"/>
    <property type="project" value="TreeGrafter"/>
</dbReference>
<evidence type="ECO:0000313" key="9">
    <source>
        <dbReference type="Proteomes" id="UP000030653"/>
    </source>
</evidence>
<evidence type="ECO:0000313" key="8">
    <source>
        <dbReference type="EMBL" id="EJT97023.1"/>
    </source>
</evidence>
<dbReference type="InterPro" id="IPR000933">
    <property type="entry name" value="Glyco_hydro_29"/>
</dbReference>
<sequence length="443" mass="50137">WDEAKFGIFIHWGVFSVPAWAPVGYYAEWYNWWLHSPCEDGGATQKHHIETYGRNVVYDDFIPQFTASKFNATDWIQLFEDAGAKYFVITTKHHDGFALFDTQHTSHRSSFHLGPRRDLVRELMTAANRSKLHTGTYFSMPEWFSPDYAKYGIDRFPGGLAEDPFRKGRREAYTGRTDVGDYLRDVQLRQMQLLAEEYGTEILWCDIGGPNLTHLFAPSFYSRALAHGKQVTMNNRCGSHASFDTPEFARFSSIVRGSWETSEGIDPYSYGFNRRTKPEEYRSAGTIVATLVDIVSKNGNYLLNLGPDEEGTIVEPMRERLRKVGDWLRHSGSCIYGAVRSPFSTYSSLGAELGSLRFTQAPKHFCIIALSRPATNTLFIPSSRAVPLSEGDRVTLLGSGGEAGAPRPLDWTVDGEGVTISAEEWEWDAVEYAWAFRIEYGED</sequence>
<dbReference type="GO" id="GO:0004560">
    <property type="term" value="F:alpha-L-fucosidase activity"/>
    <property type="evidence" value="ECO:0007669"/>
    <property type="project" value="UniProtKB-EC"/>
</dbReference>
<evidence type="ECO:0000256" key="4">
    <source>
        <dbReference type="ARBA" id="ARBA00022729"/>
    </source>
</evidence>
<keyword evidence="4" id="KW-0732">Signal</keyword>
<dbReference type="Proteomes" id="UP000030653">
    <property type="component" value="Unassembled WGS sequence"/>
</dbReference>
<evidence type="ECO:0000256" key="5">
    <source>
        <dbReference type="ARBA" id="ARBA00022801"/>
    </source>
</evidence>
<feature type="domain" description="Glycoside hydrolase family 29 N-terminal" evidence="7">
    <location>
        <begin position="1"/>
        <end position="332"/>
    </location>
</feature>
<dbReference type="InterPro" id="IPR016286">
    <property type="entry name" value="FUC_metazoa-typ"/>
</dbReference>
<evidence type="ECO:0000256" key="1">
    <source>
        <dbReference type="ARBA" id="ARBA00004071"/>
    </source>
</evidence>
<dbReference type="RefSeq" id="XP_040623921.1">
    <property type="nucleotide sequence ID" value="XM_040775588.1"/>
</dbReference>
<evidence type="ECO:0000259" key="7">
    <source>
        <dbReference type="Pfam" id="PF01120"/>
    </source>
</evidence>
<name>M5FPE9_DACPD</name>
<dbReference type="PANTHER" id="PTHR10030:SF37">
    <property type="entry name" value="ALPHA-L-FUCOSIDASE-RELATED"/>
    <property type="match status" value="1"/>
</dbReference>
<dbReference type="PRINTS" id="PR00741">
    <property type="entry name" value="GLHYDRLASE29"/>
</dbReference>
<evidence type="ECO:0000256" key="3">
    <source>
        <dbReference type="ARBA" id="ARBA00012662"/>
    </source>
</evidence>
<dbReference type="Gene3D" id="3.20.20.80">
    <property type="entry name" value="Glycosidases"/>
    <property type="match status" value="1"/>
</dbReference>